<sequence length="349" mass="38141">MADFRAELARLMAATTAPPGEQPPHTVVFALDGVNLATAQRCWPGARTRLMRSVTPTTSSACWLSALTGLDTAAHGVPGVVFADPSGGPDLVNFLAYAGPGLAPDTGTVFHDAARLGRRPLALLGDMEHYGSAWRDALLQGAEPITGHTFYTEAGTYRPRPATDIVARVRTAVEAALDRYGTQQSCLIWCYIEVDQHVHRHGYDRHTTDVLTALDDWARELAARGTLVVAHADHGLVPTVHDEKRAALLDQLGQRYGFRMGGAGRMRWLYPTPETERRELAAVLRELLPYDIRVMGADDVFPAGSAARARVGDVVLVAEGERFLTDPDYRYDHGSFAPEETDTPFAVWR</sequence>
<reference evidence="1 2" key="1">
    <citation type="submission" date="2024-09" db="EMBL/GenBank/DDBJ databases">
        <authorList>
            <person name="Sun Q."/>
            <person name="Mori K."/>
        </authorList>
    </citation>
    <scope>NUCLEOTIDE SEQUENCE [LARGE SCALE GENOMIC DNA]</scope>
    <source>
        <strain evidence="1 2">JCM 10918</strain>
    </source>
</reference>
<name>A0ABV5VCW4_9ACTN</name>
<comment type="caution">
    <text evidence="1">The sequence shown here is derived from an EMBL/GenBank/DDBJ whole genome shotgun (WGS) entry which is preliminary data.</text>
</comment>
<dbReference type="Pfam" id="PF01663">
    <property type="entry name" value="Phosphodiest"/>
    <property type="match status" value="1"/>
</dbReference>
<gene>
    <name evidence="1" type="ORF">ACFFRO_11035</name>
</gene>
<organism evidence="1 2">
    <name type="scientific">Streptomyces thermocoprophilus</name>
    <dbReference type="NCBI Taxonomy" id="78356"/>
    <lineage>
        <taxon>Bacteria</taxon>
        <taxon>Bacillati</taxon>
        <taxon>Actinomycetota</taxon>
        <taxon>Actinomycetes</taxon>
        <taxon>Kitasatosporales</taxon>
        <taxon>Streptomycetaceae</taxon>
        <taxon>Streptomyces</taxon>
    </lineage>
</organism>
<keyword evidence="2" id="KW-1185">Reference proteome</keyword>
<dbReference type="Proteomes" id="UP001589703">
    <property type="component" value="Unassembled WGS sequence"/>
</dbReference>
<accession>A0ABV5VCW4</accession>
<proteinExistence type="predicted"/>
<dbReference type="InterPro" id="IPR017850">
    <property type="entry name" value="Alkaline_phosphatase_core_sf"/>
</dbReference>
<dbReference type="EMBL" id="JBHMAR010000009">
    <property type="protein sequence ID" value="MFB9735663.1"/>
    <property type="molecule type" value="Genomic_DNA"/>
</dbReference>
<dbReference type="RefSeq" id="WP_356759070.1">
    <property type="nucleotide sequence ID" value="NZ_JBHMAR010000009.1"/>
</dbReference>
<dbReference type="SUPFAM" id="SSF53649">
    <property type="entry name" value="Alkaline phosphatase-like"/>
    <property type="match status" value="1"/>
</dbReference>
<dbReference type="InterPro" id="IPR002591">
    <property type="entry name" value="Phosphodiest/P_Trfase"/>
</dbReference>
<evidence type="ECO:0000313" key="2">
    <source>
        <dbReference type="Proteomes" id="UP001589703"/>
    </source>
</evidence>
<dbReference type="Gene3D" id="3.40.720.10">
    <property type="entry name" value="Alkaline Phosphatase, subunit A"/>
    <property type="match status" value="1"/>
</dbReference>
<evidence type="ECO:0000313" key="1">
    <source>
        <dbReference type="EMBL" id="MFB9735663.1"/>
    </source>
</evidence>
<protein>
    <submittedName>
        <fullName evidence="1">Alkaline phosphatase family protein</fullName>
    </submittedName>
</protein>